<evidence type="ECO:0000256" key="5">
    <source>
        <dbReference type="PROSITE-ProRule" id="PRU00169"/>
    </source>
</evidence>
<dbReference type="InterPro" id="IPR001789">
    <property type="entry name" value="Sig_transdc_resp-reg_receiver"/>
</dbReference>
<evidence type="ECO:0000256" key="1">
    <source>
        <dbReference type="ARBA" id="ARBA00022553"/>
    </source>
</evidence>
<reference evidence="8" key="1">
    <citation type="submission" date="2022-07" db="EMBL/GenBank/DDBJ databases">
        <title>Alkalimarinus sp. nov., isolated from gut of a Alitta virens.</title>
        <authorList>
            <person name="Yang A.I."/>
            <person name="Shin N.-R."/>
        </authorList>
    </citation>
    <scope>NUCLEOTIDE SEQUENCE</scope>
    <source>
        <strain evidence="8">FA028</strain>
    </source>
</reference>
<dbReference type="KEGG" id="asem:NNL22_17565"/>
<dbReference type="EMBL" id="CP101527">
    <property type="protein sequence ID" value="UZW74805.1"/>
    <property type="molecule type" value="Genomic_DNA"/>
</dbReference>
<dbReference type="PANTHER" id="PTHR43214:SF41">
    <property type="entry name" value="NITRATE_NITRITE RESPONSE REGULATOR PROTEIN NARP"/>
    <property type="match status" value="1"/>
</dbReference>
<dbReference type="InterPro" id="IPR058245">
    <property type="entry name" value="NreC/VraR/RcsB-like_REC"/>
</dbReference>
<dbReference type="PROSITE" id="PS00622">
    <property type="entry name" value="HTH_LUXR_1"/>
    <property type="match status" value="1"/>
</dbReference>
<evidence type="ECO:0000313" key="9">
    <source>
        <dbReference type="Proteomes" id="UP001164472"/>
    </source>
</evidence>
<protein>
    <submittedName>
        <fullName evidence="8">Response regulator transcription factor</fullName>
    </submittedName>
</protein>
<feature type="modified residue" description="4-aspartylphosphate" evidence="5">
    <location>
        <position position="56"/>
    </location>
</feature>
<dbReference type="Proteomes" id="UP001164472">
    <property type="component" value="Chromosome"/>
</dbReference>
<dbReference type="SUPFAM" id="SSF46894">
    <property type="entry name" value="C-terminal effector domain of the bipartite response regulators"/>
    <property type="match status" value="1"/>
</dbReference>
<evidence type="ECO:0000259" key="6">
    <source>
        <dbReference type="PROSITE" id="PS50043"/>
    </source>
</evidence>
<feature type="domain" description="HTH luxR-type" evidence="6">
    <location>
        <begin position="141"/>
        <end position="206"/>
    </location>
</feature>
<dbReference type="InterPro" id="IPR000792">
    <property type="entry name" value="Tscrpt_reg_LuxR_C"/>
</dbReference>
<evidence type="ECO:0000256" key="3">
    <source>
        <dbReference type="ARBA" id="ARBA00023125"/>
    </source>
</evidence>
<organism evidence="8 9">
    <name type="scientific">Alkalimarinus sediminis</name>
    <dbReference type="NCBI Taxonomy" id="1632866"/>
    <lineage>
        <taxon>Bacteria</taxon>
        <taxon>Pseudomonadati</taxon>
        <taxon>Pseudomonadota</taxon>
        <taxon>Gammaproteobacteria</taxon>
        <taxon>Alteromonadales</taxon>
        <taxon>Alteromonadaceae</taxon>
        <taxon>Alkalimarinus</taxon>
    </lineage>
</organism>
<evidence type="ECO:0000313" key="8">
    <source>
        <dbReference type="EMBL" id="UZW74805.1"/>
    </source>
</evidence>
<dbReference type="Pfam" id="PF00072">
    <property type="entry name" value="Response_reg"/>
    <property type="match status" value="1"/>
</dbReference>
<dbReference type="GO" id="GO:0006355">
    <property type="term" value="P:regulation of DNA-templated transcription"/>
    <property type="evidence" value="ECO:0007669"/>
    <property type="project" value="InterPro"/>
</dbReference>
<dbReference type="InterPro" id="IPR011006">
    <property type="entry name" value="CheY-like_superfamily"/>
</dbReference>
<dbReference type="PRINTS" id="PR00038">
    <property type="entry name" value="HTHLUXR"/>
</dbReference>
<keyword evidence="1 5" id="KW-0597">Phosphoprotein</keyword>
<dbReference type="CDD" id="cd06170">
    <property type="entry name" value="LuxR_C_like"/>
    <property type="match status" value="1"/>
</dbReference>
<keyword evidence="3" id="KW-0238">DNA-binding</keyword>
<dbReference type="GO" id="GO:0000160">
    <property type="term" value="P:phosphorelay signal transduction system"/>
    <property type="evidence" value="ECO:0007669"/>
    <property type="project" value="InterPro"/>
</dbReference>
<keyword evidence="2" id="KW-0805">Transcription regulation</keyword>
<evidence type="ECO:0000259" key="7">
    <source>
        <dbReference type="PROSITE" id="PS50110"/>
    </source>
</evidence>
<dbReference type="SUPFAM" id="SSF52172">
    <property type="entry name" value="CheY-like"/>
    <property type="match status" value="1"/>
</dbReference>
<proteinExistence type="predicted"/>
<dbReference type="PROSITE" id="PS50110">
    <property type="entry name" value="RESPONSE_REGULATORY"/>
    <property type="match status" value="1"/>
</dbReference>
<dbReference type="GO" id="GO:0003677">
    <property type="term" value="F:DNA binding"/>
    <property type="evidence" value="ECO:0007669"/>
    <property type="project" value="UniProtKB-KW"/>
</dbReference>
<dbReference type="SMART" id="SM00421">
    <property type="entry name" value="HTH_LUXR"/>
    <property type="match status" value="1"/>
</dbReference>
<dbReference type="AlphaFoldDB" id="A0A9E8HHK3"/>
<keyword evidence="9" id="KW-1185">Reference proteome</keyword>
<dbReference type="SMART" id="SM00448">
    <property type="entry name" value="REC"/>
    <property type="match status" value="1"/>
</dbReference>
<evidence type="ECO:0000256" key="2">
    <source>
        <dbReference type="ARBA" id="ARBA00023015"/>
    </source>
</evidence>
<dbReference type="InterPro" id="IPR016032">
    <property type="entry name" value="Sig_transdc_resp-reg_C-effctor"/>
</dbReference>
<dbReference type="Gene3D" id="3.40.50.2300">
    <property type="match status" value="1"/>
</dbReference>
<evidence type="ECO:0000256" key="4">
    <source>
        <dbReference type="ARBA" id="ARBA00023163"/>
    </source>
</evidence>
<gene>
    <name evidence="8" type="ORF">NNL22_17565</name>
</gene>
<dbReference type="Pfam" id="PF00196">
    <property type="entry name" value="GerE"/>
    <property type="match status" value="1"/>
</dbReference>
<dbReference type="RefSeq" id="WP_251810232.1">
    <property type="nucleotide sequence ID" value="NZ_CP101527.1"/>
</dbReference>
<dbReference type="PANTHER" id="PTHR43214">
    <property type="entry name" value="TWO-COMPONENT RESPONSE REGULATOR"/>
    <property type="match status" value="1"/>
</dbReference>
<name>A0A9E8HHK3_9ALTE</name>
<dbReference type="PROSITE" id="PS50043">
    <property type="entry name" value="HTH_LUXR_2"/>
    <property type="match status" value="1"/>
</dbReference>
<sequence>MKIKIVLIDDHTLFREGLGVLLSAYSHELELVGSFGSSKVALEKLSSLKPDIVLCDVRMPGLDGDLLCNAILKKCPYARLISVSASVDVKTIDRMLAAGSSGYVIKESGISVVMKAITEVMNGVRFLDPMITQATISSHPSYAPNEELSPRERQVAKLLAEGLTTHQISDHLNISIKTVETHRSHIFKKLGITNIAHLVRFAIRTGLIES</sequence>
<dbReference type="CDD" id="cd17535">
    <property type="entry name" value="REC_NarL-like"/>
    <property type="match status" value="1"/>
</dbReference>
<keyword evidence="4" id="KW-0804">Transcription</keyword>
<feature type="domain" description="Response regulatory" evidence="7">
    <location>
        <begin position="4"/>
        <end position="121"/>
    </location>
</feature>
<accession>A0A9E8HHK3</accession>
<dbReference type="InterPro" id="IPR039420">
    <property type="entry name" value="WalR-like"/>
</dbReference>